<dbReference type="Proteomes" id="UP000007115">
    <property type="component" value="Unassembled WGS sequence"/>
</dbReference>
<sequence length="255" mass="29106">MTAAISASFFFLQHDEKWVTEKPYHVLFDPPEGLEKSNLNLQQVNNITVKDIRELDSPPTIEKNGFTLIKINPGPLKSEEFDDNQKVAKFFLPQAAAAVKEALGAYRIQFFDTTVRSYAHLQPTSIAHIGIMFKLNPHEAVELSKRKYQWFNIWIPLKGPVRDYPLALLDISTIDRDADLAHQDTVKSDVVHETYQIYSNSNHRWYYAKDQMPDEAWLFIQATSGDNPPPGKINAAPGHSYLAHADYNRSSTYII</sequence>
<dbReference type="GO" id="GO:0016491">
    <property type="term" value="F:oxidoreductase activity"/>
    <property type="evidence" value="ECO:0007669"/>
    <property type="project" value="InterPro"/>
</dbReference>
<organism evidence="2 3">
    <name type="scientific">Hypocrea virens (strain Gv29-8 / FGSC 10586)</name>
    <name type="common">Gliocladium virens</name>
    <name type="synonym">Trichoderma virens</name>
    <dbReference type="NCBI Taxonomy" id="413071"/>
    <lineage>
        <taxon>Eukaryota</taxon>
        <taxon>Fungi</taxon>
        <taxon>Dikarya</taxon>
        <taxon>Ascomycota</taxon>
        <taxon>Pezizomycotina</taxon>
        <taxon>Sordariomycetes</taxon>
        <taxon>Hypocreomycetidae</taxon>
        <taxon>Hypocreales</taxon>
        <taxon>Hypocreaceae</taxon>
        <taxon>Trichoderma</taxon>
    </lineage>
</organism>
<dbReference type="EMBL" id="ABDF02000005">
    <property type="protein sequence ID" value="EHK24084.1"/>
    <property type="molecule type" value="Genomic_DNA"/>
</dbReference>
<dbReference type="GeneID" id="25794463"/>
<dbReference type="STRING" id="413071.G9MQG3"/>
<dbReference type="RefSeq" id="XP_013958282.1">
    <property type="nucleotide sequence ID" value="XM_014102807.1"/>
</dbReference>
<accession>G9MQG3</accession>
<protein>
    <submittedName>
        <fullName evidence="2">Uncharacterized protein</fullName>
    </submittedName>
</protein>
<dbReference type="AlphaFoldDB" id="G9MQG3"/>
<dbReference type="eggNOG" id="ENOG502SRIH">
    <property type="taxonomic scope" value="Eukaryota"/>
</dbReference>
<dbReference type="OMA" id="HEWFYLS"/>
<keyword evidence="3" id="KW-1185">Reference proteome</keyword>
<dbReference type="OrthoDB" id="412788at2759"/>
<dbReference type="PANTHER" id="PTHR34598">
    <property type="entry name" value="BLL6449 PROTEIN"/>
    <property type="match status" value="1"/>
</dbReference>
<dbReference type="InParanoid" id="G9MQG3"/>
<evidence type="ECO:0000313" key="3">
    <source>
        <dbReference type="Proteomes" id="UP000007115"/>
    </source>
</evidence>
<dbReference type="InterPro" id="IPR044053">
    <property type="entry name" value="AsaB-like"/>
</dbReference>
<proteinExistence type="inferred from homology"/>
<gene>
    <name evidence="2" type="ORF">TRIVIDRAFT_45737</name>
</gene>
<comment type="caution">
    <text evidence="2">The sequence shown here is derived from an EMBL/GenBank/DDBJ whole genome shotgun (WGS) entry which is preliminary data.</text>
</comment>
<dbReference type="PANTHER" id="PTHR34598:SF3">
    <property type="entry name" value="OXIDOREDUCTASE AN1597"/>
    <property type="match status" value="1"/>
</dbReference>
<reference evidence="2 3" key="1">
    <citation type="journal article" date="2011" name="Genome Biol.">
        <title>Comparative genome sequence analysis underscores mycoparasitism as the ancestral life style of Trichoderma.</title>
        <authorList>
            <person name="Kubicek C.P."/>
            <person name="Herrera-Estrella A."/>
            <person name="Seidl-Seiboth V."/>
            <person name="Martinez D.A."/>
            <person name="Druzhinina I.S."/>
            <person name="Thon M."/>
            <person name="Zeilinger S."/>
            <person name="Casas-Flores S."/>
            <person name="Horwitz B.A."/>
            <person name="Mukherjee P.K."/>
            <person name="Mukherjee M."/>
            <person name="Kredics L."/>
            <person name="Alcaraz L.D."/>
            <person name="Aerts A."/>
            <person name="Antal Z."/>
            <person name="Atanasova L."/>
            <person name="Cervantes-Badillo M.G."/>
            <person name="Challacombe J."/>
            <person name="Chertkov O."/>
            <person name="McCluskey K."/>
            <person name="Coulpier F."/>
            <person name="Deshpande N."/>
            <person name="von Doehren H."/>
            <person name="Ebbole D.J."/>
            <person name="Esquivel-Naranjo E.U."/>
            <person name="Fekete E."/>
            <person name="Flipphi M."/>
            <person name="Glaser F."/>
            <person name="Gomez-Rodriguez E.Y."/>
            <person name="Gruber S."/>
            <person name="Han C."/>
            <person name="Henrissat B."/>
            <person name="Hermosa R."/>
            <person name="Hernandez-Onate M."/>
            <person name="Karaffa L."/>
            <person name="Kosti I."/>
            <person name="Le Crom S."/>
            <person name="Lindquist E."/>
            <person name="Lucas S."/>
            <person name="Luebeck M."/>
            <person name="Luebeck P.S."/>
            <person name="Margeot A."/>
            <person name="Metz B."/>
            <person name="Misra M."/>
            <person name="Nevalainen H."/>
            <person name="Omann M."/>
            <person name="Packer N."/>
            <person name="Perrone G."/>
            <person name="Uresti-Rivera E.E."/>
            <person name="Salamov A."/>
            <person name="Schmoll M."/>
            <person name="Seiboth B."/>
            <person name="Shapiro H."/>
            <person name="Sukno S."/>
            <person name="Tamayo-Ramos J.A."/>
            <person name="Tisch D."/>
            <person name="Wiest A."/>
            <person name="Wilkinson H.H."/>
            <person name="Zhang M."/>
            <person name="Coutinho P.M."/>
            <person name="Kenerley C.M."/>
            <person name="Monte E."/>
            <person name="Baker S.E."/>
            <person name="Grigoriev I.V."/>
        </authorList>
    </citation>
    <scope>NUCLEOTIDE SEQUENCE [LARGE SCALE GENOMIC DNA]</scope>
    <source>
        <strain evidence="3">Gv29-8 / FGSC 10586</strain>
    </source>
</reference>
<dbReference type="VEuPathDB" id="FungiDB:TRIVIDRAFT_45737"/>
<dbReference type="NCBIfam" id="NF041278">
    <property type="entry name" value="CmcJ_NvfI_EfuI"/>
    <property type="match status" value="1"/>
</dbReference>
<evidence type="ECO:0000313" key="2">
    <source>
        <dbReference type="EMBL" id="EHK24084.1"/>
    </source>
</evidence>
<comment type="similarity">
    <text evidence="1">Belongs to the asaB hydroxylase/desaturase family.</text>
</comment>
<name>G9MQG3_HYPVG</name>
<dbReference type="HOGENOM" id="CLU_042688_0_1_1"/>
<evidence type="ECO:0000256" key="1">
    <source>
        <dbReference type="ARBA" id="ARBA00023604"/>
    </source>
</evidence>